<gene>
    <name evidence="5" type="ORF">Rrhod_0488</name>
</gene>
<dbReference type="eggNOG" id="COG0204">
    <property type="taxonomic scope" value="Bacteria"/>
</dbReference>
<protein>
    <submittedName>
        <fullName evidence="5">1-acyl-sn-glycerol-3-phosphate acyltransferase</fullName>
    </submittedName>
</protein>
<dbReference type="PANTHER" id="PTHR10434">
    <property type="entry name" value="1-ACYL-SN-GLYCEROL-3-PHOSPHATE ACYLTRANSFERASE"/>
    <property type="match status" value="1"/>
</dbReference>
<dbReference type="PANTHER" id="PTHR10434:SF11">
    <property type="entry name" value="1-ACYL-SN-GLYCEROL-3-PHOSPHATE ACYLTRANSFERASE"/>
    <property type="match status" value="1"/>
</dbReference>
<dbReference type="CDD" id="cd07989">
    <property type="entry name" value="LPLAT_AGPAT-like"/>
    <property type="match status" value="1"/>
</dbReference>
<evidence type="ECO:0000256" key="1">
    <source>
        <dbReference type="ARBA" id="ARBA00022679"/>
    </source>
</evidence>
<sequence length="293" mass="31819">MRIGVRSATRSSGPARIGVARNGSTPRKGAMFYWLVKFVFVGPFIKLYNRPRVEGLANVPKDGPAVLAGNHLSIADWLFAPLAIRRRVSYLAKSDYFTTPGFRGALQKFFYSKTGQVPIDRSGGDAAEGALVTAKRMLAEGRLVGLYPEGTRSPDGRLYKGKTGVARVALETGVPVIPVAMIGTNEVSPPGPFRWRRRRVTVKFGEPLDFSRYEGMGGNRFVERAVTDEIMYRLMQMSGQEYVDVYAATLKKAPAPLPIGDGLAPTLPVDSSGRPVGAQGDEPADRVPDSRAS</sequence>
<keyword evidence="6" id="KW-1185">Reference proteome</keyword>
<dbReference type="PATRIC" id="fig|1273125.3.peg.476"/>
<comment type="caution">
    <text evidence="5">The sequence shown here is derived from an EMBL/GenBank/DDBJ whole genome shotgun (WGS) entry which is preliminary data.</text>
</comment>
<dbReference type="EMBL" id="APMY01000014">
    <property type="protein sequence ID" value="EOM78153.1"/>
    <property type="molecule type" value="Genomic_DNA"/>
</dbReference>
<evidence type="ECO:0000259" key="4">
    <source>
        <dbReference type="SMART" id="SM00563"/>
    </source>
</evidence>
<evidence type="ECO:0000256" key="2">
    <source>
        <dbReference type="ARBA" id="ARBA00023315"/>
    </source>
</evidence>
<dbReference type="SUPFAM" id="SSF69593">
    <property type="entry name" value="Glycerol-3-phosphate (1)-acyltransferase"/>
    <property type="match status" value="1"/>
</dbReference>
<name>R7WS55_9NOCA</name>
<dbReference type="InterPro" id="IPR002123">
    <property type="entry name" value="Plipid/glycerol_acylTrfase"/>
</dbReference>
<reference evidence="5 6" key="1">
    <citation type="journal article" date="2013" name="Genome Announc.">
        <title>Draft Genome Sequence of Rhodococcus rhodnii Strain LMG5362, a Symbiont of Rhodnius prolixus (Hemiptera, Reduviidae, Triatominae), the Principle Vector of Trypanosoma cruzi.</title>
        <authorList>
            <person name="Pachebat J.A."/>
            <person name="van Keulen G."/>
            <person name="Whitten M.M."/>
            <person name="Girdwood S."/>
            <person name="Del Sol R."/>
            <person name="Dyson P.J."/>
            <person name="Facey P.D."/>
        </authorList>
    </citation>
    <scope>NUCLEOTIDE SEQUENCE [LARGE SCALE GENOMIC DNA]</scope>
    <source>
        <strain evidence="5 6">LMG 5362</strain>
    </source>
</reference>
<dbReference type="Proteomes" id="UP000013525">
    <property type="component" value="Unassembled WGS sequence"/>
</dbReference>
<feature type="domain" description="Phospholipid/glycerol acyltransferase" evidence="4">
    <location>
        <begin position="65"/>
        <end position="184"/>
    </location>
</feature>
<evidence type="ECO:0000256" key="3">
    <source>
        <dbReference type="SAM" id="MobiDB-lite"/>
    </source>
</evidence>
<dbReference type="GO" id="GO:0003841">
    <property type="term" value="F:1-acylglycerol-3-phosphate O-acyltransferase activity"/>
    <property type="evidence" value="ECO:0007669"/>
    <property type="project" value="TreeGrafter"/>
</dbReference>
<dbReference type="Pfam" id="PF01553">
    <property type="entry name" value="Acyltransferase"/>
    <property type="match status" value="1"/>
</dbReference>
<dbReference type="GO" id="GO:0006654">
    <property type="term" value="P:phosphatidic acid biosynthetic process"/>
    <property type="evidence" value="ECO:0007669"/>
    <property type="project" value="TreeGrafter"/>
</dbReference>
<keyword evidence="1 5" id="KW-0808">Transferase</keyword>
<dbReference type="SMART" id="SM00563">
    <property type="entry name" value="PlsC"/>
    <property type="match status" value="1"/>
</dbReference>
<proteinExistence type="predicted"/>
<feature type="region of interest" description="Disordered" evidence="3">
    <location>
        <begin position="260"/>
        <end position="293"/>
    </location>
</feature>
<organism evidence="5 6">
    <name type="scientific">Rhodococcus rhodnii LMG 5362</name>
    <dbReference type="NCBI Taxonomy" id="1273125"/>
    <lineage>
        <taxon>Bacteria</taxon>
        <taxon>Bacillati</taxon>
        <taxon>Actinomycetota</taxon>
        <taxon>Actinomycetes</taxon>
        <taxon>Mycobacteriales</taxon>
        <taxon>Nocardiaceae</taxon>
        <taxon>Rhodococcus</taxon>
    </lineage>
</organism>
<evidence type="ECO:0000313" key="5">
    <source>
        <dbReference type="EMBL" id="EOM78153.1"/>
    </source>
</evidence>
<accession>R7WS55</accession>
<keyword evidence="2 5" id="KW-0012">Acyltransferase</keyword>
<dbReference type="AlphaFoldDB" id="R7WS55"/>
<dbReference type="GO" id="GO:0005886">
    <property type="term" value="C:plasma membrane"/>
    <property type="evidence" value="ECO:0007669"/>
    <property type="project" value="TreeGrafter"/>
</dbReference>
<feature type="region of interest" description="Disordered" evidence="3">
    <location>
        <begin position="1"/>
        <end position="20"/>
    </location>
</feature>
<evidence type="ECO:0000313" key="6">
    <source>
        <dbReference type="Proteomes" id="UP000013525"/>
    </source>
</evidence>
<feature type="compositionally biased region" description="Basic and acidic residues" evidence="3">
    <location>
        <begin position="283"/>
        <end position="293"/>
    </location>
</feature>